<sequence>MYTKFLLNNSVALLFIEDNLKKLFLSSCVSCSKVLLFKKMRYLKIKYVHT</sequence>
<comment type="caution">
    <text evidence="1">The sequence shown here is derived from an EMBL/GenBank/DDBJ whole genome shotgun (WGS) entry which is preliminary data.</text>
</comment>
<accession>A0AAW2EG17</accession>
<proteinExistence type="predicted"/>
<protein>
    <submittedName>
        <fullName evidence="1">Uncharacterized protein</fullName>
    </submittedName>
</protein>
<dbReference type="Proteomes" id="UP001430953">
    <property type="component" value="Unassembled WGS sequence"/>
</dbReference>
<keyword evidence="2" id="KW-1185">Reference proteome</keyword>
<reference evidence="1 2" key="1">
    <citation type="submission" date="2023-03" db="EMBL/GenBank/DDBJ databases">
        <title>High recombination rates correlate with genetic variation in Cardiocondyla obscurior ants.</title>
        <authorList>
            <person name="Errbii M."/>
        </authorList>
    </citation>
    <scope>NUCLEOTIDE SEQUENCE [LARGE SCALE GENOMIC DNA]</scope>
    <source>
        <strain evidence="1">Alpha-2009</strain>
        <tissue evidence="1">Whole body</tissue>
    </source>
</reference>
<dbReference type="AlphaFoldDB" id="A0AAW2EG17"/>
<organism evidence="1 2">
    <name type="scientific">Cardiocondyla obscurior</name>
    <dbReference type="NCBI Taxonomy" id="286306"/>
    <lineage>
        <taxon>Eukaryota</taxon>
        <taxon>Metazoa</taxon>
        <taxon>Ecdysozoa</taxon>
        <taxon>Arthropoda</taxon>
        <taxon>Hexapoda</taxon>
        <taxon>Insecta</taxon>
        <taxon>Pterygota</taxon>
        <taxon>Neoptera</taxon>
        <taxon>Endopterygota</taxon>
        <taxon>Hymenoptera</taxon>
        <taxon>Apocrita</taxon>
        <taxon>Aculeata</taxon>
        <taxon>Formicoidea</taxon>
        <taxon>Formicidae</taxon>
        <taxon>Myrmicinae</taxon>
        <taxon>Cardiocondyla</taxon>
    </lineage>
</organism>
<dbReference type="EMBL" id="JADYXP020000024">
    <property type="protein sequence ID" value="KAL0101693.1"/>
    <property type="molecule type" value="Genomic_DNA"/>
</dbReference>
<evidence type="ECO:0000313" key="1">
    <source>
        <dbReference type="EMBL" id="KAL0101693.1"/>
    </source>
</evidence>
<gene>
    <name evidence="1" type="ORF">PUN28_019098</name>
</gene>
<name>A0AAW2EG17_9HYME</name>
<evidence type="ECO:0000313" key="2">
    <source>
        <dbReference type="Proteomes" id="UP001430953"/>
    </source>
</evidence>